<dbReference type="RefSeq" id="WP_377485036.1">
    <property type="nucleotide sequence ID" value="NZ_JBHLTN010000043.1"/>
</dbReference>
<dbReference type="Proteomes" id="UP001589834">
    <property type="component" value="Unassembled WGS sequence"/>
</dbReference>
<accession>A0ABV6PWY9</accession>
<organism evidence="1 2">
    <name type="scientific">Ottowia pentelensis</name>
    <dbReference type="NCBI Taxonomy" id="511108"/>
    <lineage>
        <taxon>Bacteria</taxon>
        <taxon>Pseudomonadati</taxon>
        <taxon>Pseudomonadota</taxon>
        <taxon>Betaproteobacteria</taxon>
        <taxon>Burkholderiales</taxon>
        <taxon>Comamonadaceae</taxon>
        <taxon>Ottowia</taxon>
    </lineage>
</organism>
<proteinExistence type="predicted"/>
<reference evidence="1 2" key="1">
    <citation type="submission" date="2024-09" db="EMBL/GenBank/DDBJ databases">
        <authorList>
            <person name="Sun Q."/>
            <person name="Mori K."/>
        </authorList>
    </citation>
    <scope>NUCLEOTIDE SEQUENCE [LARGE SCALE GENOMIC DNA]</scope>
    <source>
        <strain evidence="1 2">NCAIM B.02336</strain>
    </source>
</reference>
<comment type="caution">
    <text evidence="1">The sequence shown here is derived from an EMBL/GenBank/DDBJ whole genome shotgun (WGS) entry which is preliminary data.</text>
</comment>
<sequence length="267" mass="29494">MRRSTLLFSAAVIALVIGGWPALSRVYRAYVLRSEQAARQQLLTQETAQLKAELQANKPALLAELQRLQAAGLHQEVLTKASRYRLADDPDVRAIYTRSAQALSLQQTLAKLARLATEHCNDTEVRRHLQEVMATVQPPGTPPTSSTWTVRRVPADAFIAPIQSQLRAAAAAASSTHEAEHEHDSPPTSVAELFHTDHDAHLHPALAFALMQDHAVDKQICVWNVEGEATLGALTQNRVKPFELTVWMAASATERSMEYNVLRIQGF</sequence>
<evidence type="ECO:0000313" key="2">
    <source>
        <dbReference type="Proteomes" id="UP001589834"/>
    </source>
</evidence>
<protein>
    <submittedName>
        <fullName evidence="1">Uncharacterized protein</fullName>
    </submittedName>
</protein>
<keyword evidence="2" id="KW-1185">Reference proteome</keyword>
<name>A0ABV6PWY9_9BURK</name>
<evidence type="ECO:0000313" key="1">
    <source>
        <dbReference type="EMBL" id="MFC0594366.1"/>
    </source>
</evidence>
<dbReference type="EMBL" id="JBHLTN010000043">
    <property type="protein sequence ID" value="MFC0594366.1"/>
    <property type="molecule type" value="Genomic_DNA"/>
</dbReference>
<gene>
    <name evidence="1" type="ORF">ACFFGG_17595</name>
</gene>